<dbReference type="EMBL" id="JAFJMO010000011">
    <property type="protein sequence ID" value="KAJ8263287.1"/>
    <property type="molecule type" value="Genomic_DNA"/>
</dbReference>
<keyword evidence="5" id="KW-1185">Reference proteome</keyword>
<dbReference type="PANTHER" id="PTHR32123">
    <property type="entry name" value="BICD FAMILY-LIKE CARGO ADAPTER"/>
    <property type="match status" value="1"/>
</dbReference>
<evidence type="ECO:0000313" key="5">
    <source>
        <dbReference type="Proteomes" id="UP001152803"/>
    </source>
</evidence>
<feature type="coiled-coil region" evidence="2">
    <location>
        <begin position="375"/>
        <end position="508"/>
    </location>
</feature>
<keyword evidence="1 2" id="KW-0175">Coiled coil</keyword>
<evidence type="ECO:0000256" key="1">
    <source>
        <dbReference type="ARBA" id="ARBA00023054"/>
    </source>
</evidence>
<accession>A0A9Q1HTA6</accession>
<organism evidence="4 5">
    <name type="scientific">Conger conger</name>
    <name type="common">Conger eel</name>
    <name type="synonym">Muraena conger</name>
    <dbReference type="NCBI Taxonomy" id="82655"/>
    <lineage>
        <taxon>Eukaryota</taxon>
        <taxon>Metazoa</taxon>
        <taxon>Chordata</taxon>
        <taxon>Craniata</taxon>
        <taxon>Vertebrata</taxon>
        <taxon>Euteleostomi</taxon>
        <taxon>Actinopterygii</taxon>
        <taxon>Neopterygii</taxon>
        <taxon>Teleostei</taxon>
        <taxon>Anguilliformes</taxon>
        <taxon>Congridae</taxon>
        <taxon>Conger</taxon>
    </lineage>
</organism>
<dbReference type="PANTHER" id="PTHR32123:SF12">
    <property type="entry name" value="BICD FAMILY-LIKE CARGO ADAPTER 1"/>
    <property type="match status" value="1"/>
</dbReference>
<dbReference type="Proteomes" id="UP001152803">
    <property type="component" value="Unassembled WGS sequence"/>
</dbReference>
<feature type="coiled-coil region" evidence="2">
    <location>
        <begin position="109"/>
        <end position="193"/>
    </location>
</feature>
<feature type="region of interest" description="Disordered" evidence="3">
    <location>
        <begin position="736"/>
        <end position="779"/>
    </location>
</feature>
<evidence type="ECO:0008006" key="6">
    <source>
        <dbReference type="Google" id="ProtNLM"/>
    </source>
</evidence>
<feature type="coiled-coil region" evidence="2">
    <location>
        <begin position="577"/>
        <end position="604"/>
    </location>
</feature>
<dbReference type="InterPro" id="IPR051149">
    <property type="entry name" value="Spindly/BICDR_Dynein_Adapter"/>
</dbReference>
<comment type="caution">
    <text evidence="4">The sequence shown here is derived from an EMBL/GenBank/DDBJ whole genome shotgun (WGS) entry which is preliminary data.</text>
</comment>
<reference evidence="4" key="1">
    <citation type="journal article" date="2023" name="Science">
        <title>Genome structures resolve the early diversification of teleost fishes.</title>
        <authorList>
            <person name="Parey E."/>
            <person name="Louis A."/>
            <person name="Montfort J."/>
            <person name="Bouchez O."/>
            <person name="Roques C."/>
            <person name="Iampietro C."/>
            <person name="Lluch J."/>
            <person name="Castinel A."/>
            <person name="Donnadieu C."/>
            <person name="Desvignes T."/>
            <person name="Floi Bucao C."/>
            <person name="Jouanno E."/>
            <person name="Wen M."/>
            <person name="Mejri S."/>
            <person name="Dirks R."/>
            <person name="Jansen H."/>
            <person name="Henkel C."/>
            <person name="Chen W.J."/>
            <person name="Zahm M."/>
            <person name="Cabau C."/>
            <person name="Klopp C."/>
            <person name="Thompson A.W."/>
            <person name="Robinson-Rechavi M."/>
            <person name="Braasch I."/>
            <person name="Lecointre G."/>
            <person name="Bobe J."/>
            <person name="Postlethwait J.H."/>
            <person name="Berthelot C."/>
            <person name="Roest Crollius H."/>
            <person name="Guiguen Y."/>
        </authorList>
    </citation>
    <scope>NUCLEOTIDE SEQUENCE</scope>
    <source>
        <strain evidence="4">Concon-B</strain>
    </source>
</reference>
<evidence type="ECO:0000256" key="2">
    <source>
        <dbReference type="SAM" id="Coils"/>
    </source>
</evidence>
<dbReference type="AlphaFoldDB" id="A0A9Q1HTA6"/>
<evidence type="ECO:0000256" key="3">
    <source>
        <dbReference type="SAM" id="MobiDB-lite"/>
    </source>
</evidence>
<dbReference type="OrthoDB" id="9451547at2759"/>
<proteinExistence type="predicted"/>
<evidence type="ECO:0000313" key="4">
    <source>
        <dbReference type="EMBL" id="KAJ8263287.1"/>
    </source>
</evidence>
<name>A0A9Q1HTA6_CONCO</name>
<sequence>MSAFCLNLHSSTAAISAPQELDSDCMEHSLDHGIKPPQDSGGFQSHSLLYAGPGGLGMALEEELAMLTGDREESTDLTVLEMPVNGQDPDLLSLFQQKEKDLVLAAKLGKALLERNQDLTKQYEKMNKDLNEKLEHLEQEKHELRRRLESREGEWEGRVAELETDVRQLQGELERHQVQLREADRDKTRAVSQLSEQNHRLLEQLSRDCSGADKTPIMQNSDRAVFVFTPEQLQAVHTRAGSVLCPVRRLPALWGPALWSILPCGDLCSVQDVASCDRGLATNGTPVLSHTAEKKSPTPGTLHWGGVGRLRQPWVWVDPASQAAGSCRAVCDHTAVGGQLRILSGDIAAAAEVEKQLSTQVHSLRDDFREKSLSTSQHMSRLESLQAEIKMLSERKRELERRVSSVLEENELLQTTVDQLQDRTLVLERQCHEKDLQLRQSQLELQEVRVSHRQLSARLEELSEERDLQGLGPQSASLLCEIEQSMEQEELEQEREQLRLQMWEAFCQVRSLCSHLRGNDITDSALSTDSSMDESSETSSAKDVPTGSLHASLLELRRLTQNLMDGNESTGSRRSDEEALEDQVRKLGEDLRALRELYDGEQDRTRSSKDEALQLHNQVALLSVELCSLREESDRLRAMAEVQEPSEQLQSAIRDRDEAIAKKKAVEMELAKCKIDIMSLNSQLLDAIQQKLNLSQQLEAWQLPYHPLPLWYPPPALEDDMHRVIDQQLMDKHQEEWRASPYSFSGGSGGLGGPSAPPSRRPRRQADGDKKLFSFFKKN</sequence>
<protein>
    <recommendedName>
        <fullName evidence="6">Bicaudal D-related protein 1</fullName>
    </recommendedName>
</protein>
<feature type="region of interest" description="Disordered" evidence="3">
    <location>
        <begin position="524"/>
        <end position="547"/>
    </location>
</feature>
<gene>
    <name evidence="4" type="ORF">COCON_G00157440</name>
</gene>
<dbReference type="GO" id="GO:0055107">
    <property type="term" value="P:Golgi to secretory granule transport"/>
    <property type="evidence" value="ECO:0007669"/>
    <property type="project" value="TreeGrafter"/>
</dbReference>
<dbReference type="GO" id="GO:0047496">
    <property type="term" value="P:vesicle transport along microtubule"/>
    <property type="evidence" value="ECO:0007669"/>
    <property type="project" value="TreeGrafter"/>
</dbReference>